<dbReference type="AlphaFoldDB" id="A0A921MNN4"/>
<accession>A0A921MNN4</accession>
<gene>
    <name evidence="1" type="ORF">K8V01_10715</name>
</gene>
<proteinExistence type="predicted"/>
<evidence type="ECO:0000313" key="2">
    <source>
        <dbReference type="Proteomes" id="UP000760668"/>
    </source>
</evidence>
<reference evidence="1" key="2">
    <citation type="submission" date="2021-09" db="EMBL/GenBank/DDBJ databases">
        <authorList>
            <person name="Gilroy R."/>
        </authorList>
    </citation>
    <scope>NUCLEOTIDE SEQUENCE</scope>
    <source>
        <strain evidence="1">CHK179-5677</strain>
    </source>
</reference>
<comment type="caution">
    <text evidence="1">The sequence shown here is derived from an EMBL/GenBank/DDBJ whole genome shotgun (WGS) entry which is preliminary data.</text>
</comment>
<organism evidence="1 2">
    <name type="scientific">Pseudoflavonifractor capillosus</name>
    <dbReference type="NCBI Taxonomy" id="106588"/>
    <lineage>
        <taxon>Bacteria</taxon>
        <taxon>Bacillati</taxon>
        <taxon>Bacillota</taxon>
        <taxon>Clostridia</taxon>
        <taxon>Eubacteriales</taxon>
        <taxon>Oscillospiraceae</taxon>
        <taxon>Pseudoflavonifractor</taxon>
    </lineage>
</organism>
<sequence length="100" mass="11525">MGSPNKKGRVDFFERKYMDALPISFEVPDRLVEGDCRPEELGMEPGKKWKLRGIRLCGENGWAFSLSDVNREPRLVRTDVLDKLFSPVLPPVQVELMDYL</sequence>
<dbReference type="EMBL" id="DYUC01000106">
    <property type="protein sequence ID" value="HJG87475.1"/>
    <property type="molecule type" value="Genomic_DNA"/>
</dbReference>
<protein>
    <submittedName>
        <fullName evidence="1">Uncharacterized protein</fullName>
    </submittedName>
</protein>
<name>A0A921MNN4_9FIRM</name>
<dbReference type="Proteomes" id="UP000760668">
    <property type="component" value="Unassembled WGS sequence"/>
</dbReference>
<evidence type="ECO:0000313" key="1">
    <source>
        <dbReference type="EMBL" id="HJG87475.1"/>
    </source>
</evidence>
<reference evidence="1" key="1">
    <citation type="journal article" date="2021" name="PeerJ">
        <title>Extensive microbial diversity within the chicken gut microbiome revealed by metagenomics and culture.</title>
        <authorList>
            <person name="Gilroy R."/>
            <person name="Ravi A."/>
            <person name="Getino M."/>
            <person name="Pursley I."/>
            <person name="Horton D.L."/>
            <person name="Alikhan N.F."/>
            <person name="Baker D."/>
            <person name="Gharbi K."/>
            <person name="Hall N."/>
            <person name="Watson M."/>
            <person name="Adriaenssens E.M."/>
            <person name="Foster-Nyarko E."/>
            <person name="Jarju S."/>
            <person name="Secka A."/>
            <person name="Antonio M."/>
            <person name="Oren A."/>
            <person name="Chaudhuri R.R."/>
            <person name="La Ragione R."/>
            <person name="Hildebrand F."/>
            <person name="Pallen M.J."/>
        </authorList>
    </citation>
    <scope>NUCLEOTIDE SEQUENCE</scope>
    <source>
        <strain evidence="1">CHK179-5677</strain>
    </source>
</reference>
<dbReference type="RefSeq" id="WP_294756018.1">
    <property type="nucleotide sequence ID" value="NZ_DYUC01000106.1"/>
</dbReference>